<dbReference type="GO" id="GO:0043448">
    <property type="term" value="P:alkane catabolic process"/>
    <property type="evidence" value="ECO:0007669"/>
    <property type="project" value="TreeGrafter"/>
</dbReference>
<protein>
    <recommendedName>
        <fullName evidence="5">Rubredoxin</fullName>
    </recommendedName>
</protein>
<evidence type="ECO:0000256" key="1">
    <source>
        <dbReference type="ARBA" id="ARBA00022448"/>
    </source>
</evidence>
<keyword evidence="9" id="KW-1185">Reference proteome</keyword>
<comment type="similarity">
    <text evidence="5">Belongs to the rubredoxin family.</text>
</comment>
<accession>A0A2H6LQZ0</accession>
<dbReference type="Pfam" id="PF00301">
    <property type="entry name" value="Rubredoxin"/>
    <property type="match status" value="1"/>
</dbReference>
<dbReference type="Gene3D" id="2.20.28.10">
    <property type="match status" value="1"/>
</dbReference>
<keyword evidence="6" id="KW-0812">Transmembrane</keyword>
<dbReference type="InterPro" id="IPR024935">
    <property type="entry name" value="Rubredoxin_dom"/>
</dbReference>
<dbReference type="PROSITE" id="PS50903">
    <property type="entry name" value="RUBREDOXIN_LIKE"/>
    <property type="match status" value="1"/>
</dbReference>
<dbReference type="Proteomes" id="UP000236527">
    <property type="component" value="Unassembled WGS sequence"/>
</dbReference>
<evidence type="ECO:0000259" key="7">
    <source>
        <dbReference type="PROSITE" id="PS50903"/>
    </source>
</evidence>
<evidence type="ECO:0000256" key="4">
    <source>
        <dbReference type="ARBA" id="ARBA00023004"/>
    </source>
</evidence>
<keyword evidence="2 5" id="KW-0479">Metal-binding</keyword>
<reference evidence="9" key="1">
    <citation type="journal article" date="2018" name="Genome Announc.">
        <title>Draft Genome Sequence of the Nitrogen-Fixing and Hormogonia-Inducing Cyanobacterium Nostoc cycadae Strain WK-1, Isolated from the Coralloid Roots of Cycas revoluta.</title>
        <authorList>
            <person name="Kanesaki Y."/>
            <person name="Hirose M."/>
            <person name="Hirose Y."/>
            <person name="Fujisawa T."/>
            <person name="Nakamura Y."/>
            <person name="Watanabe S."/>
            <person name="Matsunaga S."/>
            <person name="Uchida H."/>
            <person name="Murakami A."/>
        </authorList>
    </citation>
    <scope>NUCLEOTIDE SEQUENCE [LARGE SCALE GENOMIC DNA]</scope>
    <source>
        <strain evidence="9">WK-1</strain>
    </source>
</reference>
<keyword evidence="6" id="KW-0472">Membrane</keyword>
<dbReference type="EMBL" id="BDGE01000112">
    <property type="protein sequence ID" value="GBE95622.1"/>
    <property type="molecule type" value="Genomic_DNA"/>
</dbReference>
<feature type="domain" description="Rubredoxin-like" evidence="7">
    <location>
        <begin position="36"/>
        <end position="87"/>
    </location>
</feature>
<keyword evidence="6" id="KW-1133">Transmembrane helix</keyword>
<dbReference type="PANTHER" id="PTHR47627">
    <property type="entry name" value="RUBREDOXIN"/>
    <property type="match status" value="1"/>
</dbReference>
<dbReference type="InterPro" id="IPR024934">
    <property type="entry name" value="Rubredoxin-like_dom"/>
</dbReference>
<evidence type="ECO:0000256" key="5">
    <source>
        <dbReference type="RuleBase" id="RU003820"/>
    </source>
</evidence>
<evidence type="ECO:0000256" key="3">
    <source>
        <dbReference type="ARBA" id="ARBA00022982"/>
    </source>
</evidence>
<feature type="transmembrane region" description="Helical" evidence="6">
    <location>
        <begin position="116"/>
        <end position="135"/>
    </location>
</feature>
<evidence type="ECO:0000256" key="6">
    <source>
        <dbReference type="SAM" id="Phobius"/>
    </source>
</evidence>
<dbReference type="InterPro" id="IPR050526">
    <property type="entry name" value="Rubredoxin_ET"/>
</dbReference>
<proteinExistence type="inferred from homology"/>
<dbReference type="CDD" id="cd00730">
    <property type="entry name" value="rubredoxin"/>
    <property type="match status" value="1"/>
</dbReference>
<evidence type="ECO:0000256" key="2">
    <source>
        <dbReference type="ARBA" id="ARBA00022723"/>
    </source>
</evidence>
<sequence length="136" mass="15006">MIEKSNSYVIIFNVYLIIPLWETLAMSEQAVETPALDRYECRACGYVYEPEKGDDKHDIPSGTLFTELPVNWRCPVCSAKKTAFTNIGPSGTASGFKENLGFGLGVNKLTPGQKNILIFGALALAFLFFISLYGLQ</sequence>
<gene>
    <name evidence="8" type="ORF">NCWK1_5410</name>
</gene>
<dbReference type="AlphaFoldDB" id="A0A2H6LQZ0"/>
<keyword evidence="4 5" id="KW-0408">Iron</keyword>
<dbReference type="PRINTS" id="PR00163">
    <property type="entry name" value="RUBREDOXIN"/>
</dbReference>
<dbReference type="GO" id="GO:0009055">
    <property type="term" value="F:electron transfer activity"/>
    <property type="evidence" value="ECO:0007669"/>
    <property type="project" value="TreeGrafter"/>
</dbReference>
<keyword evidence="1" id="KW-0813">Transport</keyword>
<dbReference type="PANTHER" id="PTHR47627:SF1">
    <property type="entry name" value="RUBREDOXIN-1-RELATED"/>
    <property type="match status" value="1"/>
</dbReference>
<dbReference type="SUPFAM" id="SSF57802">
    <property type="entry name" value="Rubredoxin-like"/>
    <property type="match status" value="1"/>
</dbReference>
<organism evidence="8 9">
    <name type="scientific">Nostoc cycadae WK-1</name>
    <dbReference type="NCBI Taxonomy" id="1861711"/>
    <lineage>
        <taxon>Bacteria</taxon>
        <taxon>Bacillati</taxon>
        <taxon>Cyanobacteriota</taxon>
        <taxon>Cyanophyceae</taxon>
        <taxon>Nostocales</taxon>
        <taxon>Nostocaceae</taxon>
        <taxon>Nostoc</taxon>
    </lineage>
</organism>
<comment type="cofactor">
    <cofactor evidence="5">
        <name>Fe(3+)</name>
        <dbReference type="ChEBI" id="CHEBI:29034"/>
    </cofactor>
</comment>
<keyword evidence="3 5" id="KW-0249">Electron transport</keyword>
<name>A0A2H6LQZ0_9NOSO</name>
<dbReference type="GO" id="GO:0005506">
    <property type="term" value="F:iron ion binding"/>
    <property type="evidence" value="ECO:0007669"/>
    <property type="project" value="UniProtKB-UniRule"/>
</dbReference>
<comment type="caution">
    <text evidence="8">The sequence shown here is derived from an EMBL/GenBank/DDBJ whole genome shotgun (WGS) entry which is preliminary data.</text>
</comment>
<evidence type="ECO:0000313" key="9">
    <source>
        <dbReference type="Proteomes" id="UP000236527"/>
    </source>
</evidence>
<evidence type="ECO:0000313" key="8">
    <source>
        <dbReference type="EMBL" id="GBE95622.1"/>
    </source>
</evidence>